<organism evidence="1">
    <name type="scientific">Salmonella enterica subsp. enterica serovar Cardoner</name>
    <dbReference type="NCBI Taxonomy" id="2564309"/>
    <lineage>
        <taxon>Bacteria</taxon>
        <taxon>Pseudomonadati</taxon>
        <taxon>Pseudomonadota</taxon>
        <taxon>Gammaproteobacteria</taxon>
        <taxon>Enterobacterales</taxon>
        <taxon>Enterobacteriaceae</taxon>
        <taxon>Salmonella</taxon>
    </lineage>
</organism>
<gene>
    <name evidence="1" type="ORF">DLM21_07110</name>
</gene>
<protein>
    <recommendedName>
        <fullName evidence="2">Phage protein</fullName>
    </recommendedName>
</protein>
<proteinExistence type="predicted"/>
<dbReference type="EMBL" id="AAHDIR010000004">
    <property type="protein sequence ID" value="EBU8204126.1"/>
    <property type="molecule type" value="Genomic_DNA"/>
</dbReference>
<sequence>MGRVDIERYANGAEIIENAVCLIHGGALRAPGTRFLATAKYADKACRLIPYVFNRQQAYILEFGDKYIRFYYQTGKPILVNGRLYEISTPFSASILFDLTYVQGADTMFIAHQSVPMQRLQRWGDTDWRIENVPWVVAPYTDEARDQIDADCQPQDGAEELLVGDTVELTLSNLNGSGFASSDVGNYIEINDGLVLITEVVDADTAKGTIETALTSDVKSPSGAWTISSGAWNSSRGYPAAVTLSEQRLVAAGTPTQPQTFWMSRTGEYLNFQMGTEDDDAMSFTINSSQLNPIVHVEHVNSLLALTYGGEFTITGSSEKPVTPTNINVRNPGAYGCSGVKPVRIGGELVFIQRSGRKARALSFDPIAYEKFTAPDVSVLAEHITESGIKDISYQQEPNSLTWAVRTDGVMAVLTLDREQSVTAWTRRTTQGQYESVACIPSGDKDVLFVVVKRTINGKTLRYIERVEWDLNTDAADTGSDAEGADTWEGLEHLEGEEVDIVADGAVMPVMTVTDGKVTLPRKAKQVEIGLHYETTIKTLTPEISTGEGSAQGSRMRVNEVTLKFLNTIGCHVDGAVVAFRDFGPKMLDQPPQPFTGNHRLETSGWCRGDLSITIQQKQPLPFHLLSVTKRFTTNGG</sequence>
<reference evidence="1" key="1">
    <citation type="submission" date="2018-05" db="EMBL/GenBank/DDBJ databases">
        <authorList>
            <person name="Ashton P.M."/>
            <person name="Dallman T."/>
            <person name="Nair S."/>
            <person name="De Pinna E."/>
            <person name="Peters T."/>
            <person name="Grant K."/>
        </authorList>
    </citation>
    <scope>NUCLEOTIDE SEQUENCE</scope>
    <source>
        <strain evidence="1">374031</strain>
    </source>
</reference>
<comment type="caution">
    <text evidence="1">The sequence shown here is derived from an EMBL/GenBank/DDBJ whole genome shotgun (WGS) entry which is preliminary data.</text>
</comment>
<accession>A0A5V6PUJ0</accession>
<evidence type="ECO:0008006" key="2">
    <source>
        <dbReference type="Google" id="ProtNLM"/>
    </source>
</evidence>
<name>A0A5V6PUJ0_SALET</name>
<evidence type="ECO:0000313" key="1">
    <source>
        <dbReference type="EMBL" id="EBU8204126.1"/>
    </source>
</evidence>
<dbReference type="AlphaFoldDB" id="A0A5V6PUJ0"/>